<evidence type="ECO:0000313" key="3">
    <source>
        <dbReference type="Proteomes" id="UP000198928"/>
    </source>
</evidence>
<dbReference type="Proteomes" id="UP000198928">
    <property type="component" value="Unassembled WGS sequence"/>
</dbReference>
<dbReference type="EMBL" id="FOSG01000008">
    <property type="protein sequence ID" value="SFK75190.1"/>
    <property type="molecule type" value="Genomic_DNA"/>
</dbReference>
<evidence type="ECO:0000256" key="1">
    <source>
        <dbReference type="SAM" id="MobiDB-lite"/>
    </source>
</evidence>
<accession>A0A1I4C3K3</accession>
<proteinExistence type="predicted"/>
<keyword evidence="3" id="KW-1185">Reference proteome</keyword>
<reference evidence="3" key="1">
    <citation type="submission" date="2016-10" db="EMBL/GenBank/DDBJ databases">
        <authorList>
            <person name="Varghese N."/>
            <person name="Submissions S."/>
        </authorList>
    </citation>
    <scope>NUCLEOTIDE SEQUENCE [LARGE SCALE GENOMIC DNA]</scope>
    <source>
        <strain evidence="3">PL19</strain>
    </source>
</reference>
<gene>
    <name evidence="2" type="ORF">SAMN05192584_108229</name>
</gene>
<name>A0A1I4C3K3_9ACTN</name>
<feature type="region of interest" description="Disordered" evidence="1">
    <location>
        <begin position="59"/>
        <end position="92"/>
    </location>
</feature>
<organism evidence="2 3">
    <name type="scientific">Streptomyces pini</name>
    <dbReference type="NCBI Taxonomy" id="1520580"/>
    <lineage>
        <taxon>Bacteria</taxon>
        <taxon>Bacillati</taxon>
        <taxon>Actinomycetota</taxon>
        <taxon>Actinomycetes</taxon>
        <taxon>Kitasatosporales</taxon>
        <taxon>Streptomycetaceae</taxon>
        <taxon>Streptomyces</taxon>
    </lineage>
</organism>
<dbReference type="AlphaFoldDB" id="A0A1I4C3K3"/>
<dbReference type="OrthoDB" id="4251376at2"/>
<protein>
    <submittedName>
        <fullName evidence="2">Uncharacterized protein</fullName>
    </submittedName>
</protein>
<feature type="compositionally biased region" description="Basic residues" evidence="1">
    <location>
        <begin position="83"/>
        <end position="92"/>
    </location>
</feature>
<dbReference type="RefSeq" id="WP_093849950.1">
    <property type="nucleotide sequence ID" value="NZ_FOSG01000008.1"/>
</dbReference>
<sequence>MSELPGFYDYKRAAELLAPVEESWLRNNIRSLPHSKIGGVVFFTDSDIAEMFRLFHIEPGGRKPADPQPAASGPHPLADVIKPRRGRARQSA</sequence>
<evidence type="ECO:0000313" key="2">
    <source>
        <dbReference type="EMBL" id="SFK75190.1"/>
    </source>
</evidence>